<dbReference type="SUPFAM" id="SSF100950">
    <property type="entry name" value="NagB/RpiA/CoA transferase-like"/>
    <property type="match status" value="1"/>
</dbReference>
<dbReference type="InterPro" id="IPR042529">
    <property type="entry name" value="IF_2B-like_C"/>
</dbReference>
<dbReference type="FunFam" id="1.20.120.420:FF:000003">
    <property type="entry name" value="Methylthioribose-1-phosphate isomerase"/>
    <property type="match status" value="1"/>
</dbReference>
<comment type="caution">
    <text evidence="3">The sequence shown here is derived from an EMBL/GenBank/DDBJ whole genome shotgun (WGS) entry which is preliminary data.</text>
</comment>
<dbReference type="NCBIfam" id="NF004326">
    <property type="entry name" value="PRK05720.1"/>
    <property type="match status" value="1"/>
</dbReference>
<organism evidence="3">
    <name type="scientific">Thiolapillus brandeum</name>
    <dbReference type="NCBI Taxonomy" id="1076588"/>
    <lineage>
        <taxon>Bacteria</taxon>
        <taxon>Pseudomonadati</taxon>
        <taxon>Pseudomonadota</taxon>
        <taxon>Gammaproteobacteria</taxon>
        <taxon>Chromatiales</taxon>
        <taxon>Sedimenticolaceae</taxon>
        <taxon>Thiolapillus</taxon>
    </lineage>
</organism>
<dbReference type="InterPro" id="IPR000649">
    <property type="entry name" value="IF-2B-related"/>
</dbReference>
<proteinExistence type="inferred from homology"/>
<dbReference type="PANTHER" id="PTHR43475:SF1">
    <property type="entry name" value="METHYLTHIORIBOSE-1-PHOSPHATE ISOMERASE"/>
    <property type="match status" value="1"/>
</dbReference>
<protein>
    <submittedName>
        <fullName evidence="3">S-methyl-5-thioribose-1-phosphate isomerase</fullName>
        <ecNumber evidence="3">5.3.1.23</ecNumber>
    </submittedName>
</protein>
<reference evidence="3" key="1">
    <citation type="journal article" date="2020" name="mSystems">
        <title>Genome- and Community-Level Interaction Insights into Carbon Utilization and Element Cycling Functions of Hydrothermarchaeota in Hydrothermal Sediment.</title>
        <authorList>
            <person name="Zhou Z."/>
            <person name="Liu Y."/>
            <person name="Xu W."/>
            <person name="Pan J."/>
            <person name="Luo Z.H."/>
            <person name="Li M."/>
        </authorList>
    </citation>
    <scope>NUCLEOTIDE SEQUENCE [LARGE SCALE GENOMIC DNA]</scope>
    <source>
        <strain evidence="3">HyVt-26</strain>
    </source>
</reference>
<keyword evidence="1 3" id="KW-0413">Isomerase</keyword>
<dbReference type="NCBIfam" id="TIGR00524">
    <property type="entry name" value="eIF-2B_rel"/>
    <property type="match status" value="1"/>
</dbReference>
<dbReference type="Proteomes" id="UP000885822">
    <property type="component" value="Unassembled WGS sequence"/>
</dbReference>
<sequence length="245" mass="26262">MRQPLFNRPVSADDAVLWQDGELYLLDQRLLPHQEQFVHCPDAQATAAAITNMVVRGAPAIGVTAAYGVVLAARDAWRRSLSDWKSGMAPDLELLAKARPTAVNLGWALRRMQALIAGMGQEDPQPVLLRQAQRIHAEDVQANHSLGDLGASLIKHKTSVITHCNAGALATGGYGTALGVIRSAWAAGRIEQVFADETRPWLQGSRLTAWELQRDDIPVSLLADGAAAARLAAGGVGWVIVGSDR</sequence>
<dbReference type="Gene3D" id="3.40.50.10470">
    <property type="entry name" value="Translation initiation factor eif-2b, domain 2"/>
    <property type="match status" value="1"/>
</dbReference>
<dbReference type="GO" id="GO:0019509">
    <property type="term" value="P:L-methionine salvage from methylthioadenosine"/>
    <property type="evidence" value="ECO:0007669"/>
    <property type="project" value="TreeGrafter"/>
</dbReference>
<dbReference type="InterPro" id="IPR027363">
    <property type="entry name" value="M1Pi_N"/>
</dbReference>
<evidence type="ECO:0000313" key="3">
    <source>
        <dbReference type="EMBL" id="HDK37744.1"/>
    </source>
</evidence>
<dbReference type="GO" id="GO:0046523">
    <property type="term" value="F:S-methyl-5-thioribose-1-phosphate isomerase activity"/>
    <property type="evidence" value="ECO:0007669"/>
    <property type="project" value="UniProtKB-EC"/>
</dbReference>
<gene>
    <name evidence="3" type="ORF">ENG92_01845</name>
</gene>
<dbReference type="PANTHER" id="PTHR43475">
    <property type="entry name" value="METHYLTHIORIBOSE-1-PHOSPHATE ISOMERASE"/>
    <property type="match status" value="1"/>
</dbReference>
<name>A0A831KBC6_9GAMM</name>
<dbReference type="InterPro" id="IPR037171">
    <property type="entry name" value="NagB/RpiA_transferase-like"/>
</dbReference>
<evidence type="ECO:0000256" key="2">
    <source>
        <dbReference type="RuleBase" id="RU003814"/>
    </source>
</evidence>
<dbReference type="InterPro" id="IPR011559">
    <property type="entry name" value="Initiation_fac_2B_a/b/d"/>
</dbReference>
<accession>A0A831KBC6</accession>
<dbReference type="Gene3D" id="1.20.120.420">
    <property type="entry name" value="translation initiation factor eif-2b, domain 1"/>
    <property type="match status" value="1"/>
</dbReference>
<dbReference type="EMBL" id="DRCV01000084">
    <property type="protein sequence ID" value="HDK37744.1"/>
    <property type="molecule type" value="Genomic_DNA"/>
</dbReference>
<feature type="non-terminal residue" evidence="3">
    <location>
        <position position="245"/>
    </location>
</feature>
<dbReference type="AlphaFoldDB" id="A0A831KBC6"/>
<dbReference type="EC" id="5.3.1.23" evidence="3"/>
<dbReference type="Pfam" id="PF01008">
    <property type="entry name" value="IF-2B"/>
    <property type="match status" value="1"/>
</dbReference>
<evidence type="ECO:0000256" key="1">
    <source>
        <dbReference type="ARBA" id="ARBA00023235"/>
    </source>
</evidence>
<comment type="similarity">
    <text evidence="2">Belongs to the eIF-2B alpha/beta/delta subunits family.</text>
</comment>